<dbReference type="EMBL" id="VIEB01000085">
    <property type="protein sequence ID" value="TQE07460.1"/>
    <property type="molecule type" value="Genomic_DNA"/>
</dbReference>
<sequence>MKFKHFPVSGDDGNRRGSPEKKEEYSIRVDRIFLTAANGVRLVLTEYSNF</sequence>
<accession>A0A540NAF7</accession>
<name>A0A540NAF7_MALBA</name>
<evidence type="ECO:0000313" key="2">
    <source>
        <dbReference type="EMBL" id="TQE07460.1"/>
    </source>
</evidence>
<feature type="compositionally biased region" description="Basic and acidic residues" evidence="1">
    <location>
        <begin position="12"/>
        <end position="22"/>
    </location>
</feature>
<feature type="region of interest" description="Disordered" evidence="1">
    <location>
        <begin position="1"/>
        <end position="22"/>
    </location>
</feature>
<evidence type="ECO:0000256" key="1">
    <source>
        <dbReference type="SAM" id="MobiDB-lite"/>
    </source>
</evidence>
<gene>
    <name evidence="2" type="ORF">C1H46_006937</name>
</gene>
<dbReference type="AlphaFoldDB" id="A0A540NAF7"/>
<evidence type="ECO:0000313" key="3">
    <source>
        <dbReference type="Proteomes" id="UP000315295"/>
    </source>
</evidence>
<reference evidence="2 3" key="1">
    <citation type="journal article" date="2019" name="G3 (Bethesda)">
        <title>Sequencing of a Wild Apple (Malus baccata) Genome Unravels the Differences Between Cultivated and Wild Apple Species Regarding Disease Resistance and Cold Tolerance.</title>
        <authorList>
            <person name="Chen X."/>
        </authorList>
    </citation>
    <scope>NUCLEOTIDE SEQUENCE [LARGE SCALE GENOMIC DNA]</scope>
    <source>
        <strain evidence="3">cv. Shandingzi</strain>
        <tissue evidence="2">Leaves</tissue>
    </source>
</reference>
<dbReference type="Proteomes" id="UP000315295">
    <property type="component" value="Unassembled WGS sequence"/>
</dbReference>
<protein>
    <submittedName>
        <fullName evidence="2">Uncharacterized protein</fullName>
    </submittedName>
</protein>
<proteinExistence type="predicted"/>
<comment type="caution">
    <text evidence="2">The sequence shown here is derived from an EMBL/GenBank/DDBJ whole genome shotgun (WGS) entry which is preliminary data.</text>
</comment>
<keyword evidence="3" id="KW-1185">Reference proteome</keyword>
<organism evidence="2 3">
    <name type="scientific">Malus baccata</name>
    <name type="common">Siberian crab apple</name>
    <name type="synonym">Pyrus baccata</name>
    <dbReference type="NCBI Taxonomy" id="106549"/>
    <lineage>
        <taxon>Eukaryota</taxon>
        <taxon>Viridiplantae</taxon>
        <taxon>Streptophyta</taxon>
        <taxon>Embryophyta</taxon>
        <taxon>Tracheophyta</taxon>
        <taxon>Spermatophyta</taxon>
        <taxon>Magnoliopsida</taxon>
        <taxon>eudicotyledons</taxon>
        <taxon>Gunneridae</taxon>
        <taxon>Pentapetalae</taxon>
        <taxon>rosids</taxon>
        <taxon>fabids</taxon>
        <taxon>Rosales</taxon>
        <taxon>Rosaceae</taxon>
        <taxon>Amygdaloideae</taxon>
        <taxon>Maleae</taxon>
        <taxon>Malus</taxon>
    </lineage>
</organism>